<reference evidence="1 2" key="1">
    <citation type="submission" date="2024-04" db="EMBL/GenBank/DDBJ databases">
        <title>genome sequences of Mucor flavus KT1a and Helicostylum pulchrum KT1b strains isolation_sourced from the surface of a dry-aged beef.</title>
        <authorList>
            <person name="Toyotome T."/>
            <person name="Hosono M."/>
            <person name="Torimaru M."/>
            <person name="Fukuda K."/>
            <person name="Mikami N."/>
        </authorList>
    </citation>
    <scope>NUCLEOTIDE SEQUENCE [LARGE SCALE GENOMIC DNA]</scope>
    <source>
        <strain evidence="1 2">KT1b</strain>
    </source>
</reference>
<proteinExistence type="predicted"/>
<comment type="caution">
    <text evidence="1">The sequence shown here is derived from an EMBL/GenBank/DDBJ whole genome shotgun (WGS) entry which is preliminary data.</text>
</comment>
<accession>A0ABP9YA24</accession>
<gene>
    <name evidence="1" type="ORF">HPULCUR_009281</name>
</gene>
<keyword evidence="2" id="KW-1185">Reference proteome</keyword>
<protein>
    <submittedName>
        <fullName evidence="1">Uncharacterized protein</fullName>
    </submittedName>
</protein>
<dbReference type="EMBL" id="BAABUJ010000030">
    <property type="protein sequence ID" value="GAA5803796.1"/>
    <property type="molecule type" value="Genomic_DNA"/>
</dbReference>
<sequence>MRKEVPRSNKSVLERGIDTWMKKTDTPMDIWKDISGGTQLPHVLKIKLTDALTKRPGYLYVFDLLHPRFLPPTLETKRGAECPKMHKVETLMALDFIAKMKCIKSKSLPNDVVLKVCDIEAMADNERKYKESQVTIQEMKIYINDILVEKSAREAYIAAVDATNRMIQMKTFAYQRLANLKQEKMKETEAVEKLQYENSNLVTKIGLLEDELSREYAIAIKEKNDLRAYLKMLRDSVDNRDRVDNIK</sequence>
<dbReference type="Proteomes" id="UP001476247">
    <property type="component" value="Unassembled WGS sequence"/>
</dbReference>
<evidence type="ECO:0000313" key="1">
    <source>
        <dbReference type="EMBL" id="GAA5803796.1"/>
    </source>
</evidence>
<name>A0ABP9YA24_9FUNG</name>
<organism evidence="1 2">
    <name type="scientific">Helicostylum pulchrum</name>
    <dbReference type="NCBI Taxonomy" id="562976"/>
    <lineage>
        <taxon>Eukaryota</taxon>
        <taxon>Fungi</taxon>
        <taxon>Fungi incertae sedis</taxon>
        <taxon>Mucoromycota</taxon>
        <taxon>Mucoromycotina</taxon>
        <taxon>Mucoromycetes</taxon>
        <taxon>Mucorales</taxon>
        <taxon>Mucorineae</taxon>
        <taxon>Mucoraceae</taxon>
        <taxon>Helicostylum</taxon>
    </lineage>
</organism>
<evidence type="ECO:0000313" key="2">
    <source>
        <dbReference type="Proteomes" id="UP001476247"/>
    </source>
</evidence>